<evidence type="ECO:0000256" key="1">
    <source>
        <dbReference type="SAM" id="MobiDB-lite"/>
    </source>
</evidence>
<name>A0A024P1J4_9BACI</name>
<feature type="chain" id="PRO_5001532248" description="Lipoprotein" evidence="2">
    <location>
        <begin position="24"/>
        <end position="181"/>
    </location>
</feature>
<dbReference type="RefSeq" id="WP_035504986.1">
    <property type="nucleotide sequence ID" value="NZ_CCDH010000002.1"/>
</dbReference>
<dbReference type="AlphaFoldDB" id="A0A024P1J4"/>
<sequence length="181" mass="20094">MKKWLYVLGISGSLILTGCNGNAEDTNAETENQAEEKTEEVNEQQVKKEILKAQMELTNTFKPYQQKITAYQAAVSAEEPDSETIQSTGKEAKTAASEAASKVEDFTIEADLPEDVNTAFNDSLPSLQAYYEHVESALNENLEEADFTSAEEKFTEFNNQFNEIIEKAGFPAAPDLMEEMS</sequence>
<dbReference type="Proteomes" id="UP000028868">
    <property type="component" value="Unassembled WGS sequence"/>
</dbReference>
<proteinExistence type="predicted"/>
<protein>
    <recommendedName>
        <fullName evidence="5">Lipoprotein</fullName>
    </recommendedName>
</protein>
<organism evidence="3 4">
    <name type="scientific">Halobacillus karajensis</name>
    <dbReference type="NCBI Taxonomy" id="195088"/>
    <lineage>
        <taxon>Bacteria</taxon>
        <taxon>Bacillati</taxon>
        <taxon>Bacillota</taxon>
        <taxon>Bacilli</taxon>
        <taxon>Bacillales</taxon>
        <taxon>Bacillaceae</taxon>
        <taxon>Halobacillus</taxon>
    </lineage>
</organism>
<keyword evidence="4" id="KW-1185">Reference proteome</keyword>
<gene>
    <name evidence="3" type="ORF">BN983_00208</name>
</gene>
<comment type="caution">
    <text evidence="3">The sequence shown here is derived from an EMBL/GenBank/DDBJ whole genome shotgun (WGS) entry which is preliminary data.</text>
</comment>
<evidence type="ECO:0000313" key="4">
    <source>
        <dbReference type="Proteomes" id="UP000028868"/>
    </source>
</evidence>
<dbReference type="EMBL" id="CCDI010000001">
    <property type="protein sequence ID" value="CDQ22010.1"/>
    <property type="molecule type" value="Genomic_DNA"/>
</dbReference>
<evidence type="ECO:0000256" key="2">
    <source>
        <dbReference type="SAM" id="SignalP"/>
    </source>
</evidence>
<feature type="region of interest" description="Disordered" evidence="1">
    <location>
        <begin position="21"/>
        <end position="45"/>
    </location>
</feature>
<keyword evidence="2" id="KW-0732">Signal</keyword>
<reference evidence="3 4" key="2">
    <citation type="submission" date="2014-05" db="EMBL/GenBank/DDBJ databases">
        <title>Draft genome sequence of Halobacillus karajensis HK-03.</title>
        <authorList>
            <person name="Khelaifia S."/>
            <person name="Croce O."/>
            <person name="Lagier J.C."/>
            <person name="Raoult D."/>
        </authorList>
    </citation>
    <scope>NUCLEOTIDE SEQUENCE [LARGE SCALE GENOMIC DNA]</scope>
    <source>
        <strain evidence="3 4">HD-03</strain>
    </source>
</reference>
<feature type="compositionally biased region" description="Basic and acidic residues" evidence="1">
    <location>
        <begin position="34"/>
        <end position="45"/>
    </location>
</feature>
<dbReference type="PROSITE" id="PS51257">
    <property type="entry name" value="PROKAR_LIPOPROTEIN"/>
    <property type="match status" value="1"/>
</dbReference>
<feature type="signal peptide" evidence="2">
    <location>
        <begin position="1"/>
        <end position="23"/>
    </location>
</feature>
<reference evidence="4" key="1">
    <citation type="submission" date="2014-03" db="EMBL/GenBank/DDBJ databases">
        <authorList>
            <person name="Urmite Genomes U."/>
        </authorList>
    </citation>
    <scope>NUCLEOTIDE SEQUENCE [LARGE SCALE GENOMIC DNA]</scope>
    <source>
        <strain evidence="4">HD-03</strain>
    </source>
</reference>
<evidence type="ECO:0000313" key="3">
    <source>
        <dbReference type="EMBL" id="CDQ22010.1"/>
    </source>
</evidence>
<evidence type="ECO:0008006" key="5">
    <source>
        <dbReference type="Google" id="ProtNLM"/>
    </source>
</evidence>
<accession>A0A024P1J4</accession>